<dbReference type="Pfam" id="PF13877">
    <property type="entry name" value="RPAP3_C"/>
    <property type="match status" value="1"/>
</dbReference>
<keyword evidence="2" id="KW-0963">Cytoplasm</keyword>
<dbReference type="AlphaFoldDB" id="A0A8T0BS50"/>
<evidence type="ECO:0000256" key="2">
    <source>
        <dbReference type="ARBA" id="ARBA00022490"/>
    </source>
</evidence>
<evidence type="ECO:0000259" key="6">
    <source>
        <dbReference type="Pfam" id="PF13877"/>
    </source>
</evidence>
<evidence type="ECO:0000313" key="7">
    <source>
        <dbReference type="EMBL" id="KAF7708407.1"/>
    </source>
</evidence>
<evidence type="ECO:0000256" key="3">
    <source>
        <dbReference type="ARBA" id="ARBA00022737"/>
    </source>
</evidence>
<dbReference type="InterPro" id="IPR019734">
    <property type="entry name" value="TPR_rpt"/>
</dbReference>
<dbReference type="GO" id="GO:0005739">
    <property type="term" value="C:mitochondrion"/>
    <property type="evidence" value="ECO:0007669"/>
    <property type="project" value="TreeGrafter"/>
</dbReference>
<feature type="region of interest" description="Disordered" evidence="5">
    <location>
        <begin position="577"/>
        <end position="601"/>
    </location>
</feature>
<accession>A0A8T0BS50</accession>
<dbReference type="PANTHER" id="PTHR45984">
    <property type="entry name" value="RNA (RNA) POLYMERASE II ASSOCIATED PROTEIN HOMOLOG"/>
    <property type="match status" value="1"/>
</dbReference>
<name>A0A8T0BS50_SILME</name>
<feature type="region of interest" description="Disordered" evidence="5">
    <location>
        <begin position="637"/>
        <end position="672"/>
    </location>
</feature>
<dbReference type="SUPFAM" id="SSF48452">
    <property type="entry name" value="TPR-like"/>
    <property type="match status" value="2"/>
</dbReference>
<dbReference type="Proteomes" id="UP000606274">
    <property type="component" value="Unassembled WGS sequence"/>
</dbReference>
<keyword evidence="4" id="KW-0802">TPR repeat</keyword>
<gene>
    <name evidence="7" type="ORF">HF521_017464</name>
</gene>
<dbReference type="InterPro" id="IPR025986">
    <property type="entry name" value="RPAP3-like_C"/>
</dbReference>
<feature type="compositionally biased region" description="Basic and acidic residues" evidence="5">
    <location>
        <begin position="663"/>
        <end position="672"/>
    </location>
</feature>
<dbReference type="Gene3D" id="1.25.40.10">
    <property type="entry name" value="Tetratricopeptide repeat domain"/>
    <property type="match status" value="2"/>
</dbReference>
<feature type="compositionally biased region" description="Acidic residues" evidence="5">
    <location>
        <begin position="638"/>
        <end position="662"/>
    </location>
</feature>
<dbReference type="InterPro" id="IPR011990">
    <property type="entry name" value="TPR-like_helical_dom_sf"/>
</dbReference>
<comment type="caution">
    <text evidence="7">The sequence shown here is derived from an EMBL/GenBank/DDBJ whole genome shotgun (WGS) entry which is preliminary data.</text>
</comment>
<dbReference type="PANTHER" id="PTHR45984:SF1">
    <property type="entry name" value="SPAG1 AXONEMAL DYNEIN ASSEMBLY FACTOR"/>
    <property type="match status" value="1"/>
</dbReference>
<evidence type="ECO:0000256" key="1">
    <source>
        <dbReference type="ARBA" id="ARBA00004496"/>
    </source>
</evidence>
<organism evidence="7 8">
    <name type="scientific">Silurus meridionalis</name>
    <name type="common">Southern catfish</name>
    <name type="synonym">Silurus soldatovi meridionalis</name>
    <dbReference type="NCBI Taxonomy" id="175797"/>
    <lineage>
        <taxon>Eukaryota</taxon>
        <taxon>Metazoa</taxon>
        <taxon>Chordata</taxon>
        <taxon>Craniata</taxon>
        <taxon>Vertebrata</taxon>
        <taxon>Euteleostomi</taxon>
        <taxon>Actinopterygii</taxon>
        <taxon>Neopterygii</taxon>
        <taxon>Teleostei</taxon>
        <taxon>Ostariophysi</taxon>
        <taxon>Siluriformes</taxon>
        <taxon>Siluridae</taxon>
        <taxon>Silurus</taxon>
    </lineage>
</organism>
<dbReference type="EMBL" id="JABFDY010000004">
    <property type="protein sequence ID" value="KAF7708407.1"/>
    <property type="molecule type" value="Genomic_DNA"/>
</dbReference>
<comment type="subcellular location">
    <subcellularLocation>
        <location evidence="1">Cytoplasm</location>
    </subcellularLocation>
</comment>
<feature type="compositionally biased region" description="Polar residues" evidence="5">
    <location>
        <begin position="154"/>
        <end position="170"/>
    </location>
</feature>
<sequence length="800" mass="90923">METLRVAQSLTRRETVLGKILEKRGIMSVREAMSSLQMTSSVDKLHTLPVEHLDYTYIQKCGDLKYLEKILHVLRSGKEGMYPHLIEFCEKRIESLDPRHRILRKDMCPATSASFSTEEWSNITEDLQAWQREITKSEQQLKQSPLFNAKTLPPVNNRTLQKPKNTTATSTHRERSAVPRAYSDWDRFDVDKECAKIEEGVNNNDAPAVINSAHADIKQHIDTSALTPQEKCVLATREKEKGNESFRANDWNEAIVYYTRSLSILPTVAGFNNRAQAEIKLQRWPDALRDCDAALQIEAHNCKALLRRATAYTHLGKLQAAHDDITFVLQIEPHNIIAQKLLQNVNKKINTELQHKPNQLAKGKKIFIQEVHEERDEKTNDAKTGVDKPAHWDKKGQTDRETKRQMEIKTDEETERKNDGVRHGVDAATARSEGNELYRIGQYGAAAEKYTHGITTLTQSGVYTEEDMFVLYCNRAACFLKMGQCSECVSDCSRALQLKPFGVKALLRRAMAFEALEQFRLAFVDYRTVQQIHNTYCVQQHVNRLTQVLMEQDGTDWRTKLPEVPLVPVSAQCDDTETLPASQTTPNTHTLPTMTSSSNAETLTTMETPLSKHMEIHTKAPPISGPSQTRRHISILEVESDNDEDEDGVDNDKDDGDKDDADSEGKDDLGDDVKTFSPANVFEFGQALNAARYRGDLVACARLMRSVPPHTLPHHISTQLDTQTLSFIIHTLHTHILPTEPSLVYHLLTHLHTAERFTVALMLMDREERRQITQLFDCLHTVECDEFTHENINSLANKFI</sequence>
<proteinExistence type="predicted"/>
<evidence type="ECO:0000256" key="5">
    <source>
        <dbReference type="SAM" id="MobiDB-lite"/>
    </source>
</evidence>
<dbReference type="GO" id="GO:0031072">
    <property type="term" value="F:heat shock protein binding"/>
    <property type="evidence" value="ECO:0007669"/>
    <property type="project" value="TreeGrafter"/>
</dbReference>
<protein>
    <recommendedName>
        <fullName evidence="6">RNA-polymerase II-associated protein 3-like C-terminal domain-containing protein</fullName>
    </recommendedName>
</protein>
<feature type="region of interest" description="Disordered" evidence="5">
    <location>
        <begin position="149"/>
        <end position="177"/>
    </location>
</feature>
<reference evidence="7" key="1">
    <citation type="submission" date="2020-08" db="EMBL/GenBank/DDBJ databases">
        <title>Chromosome-level assembly of Southern catfish (Silurus meridionalis) provides insights into visual adaptation to the nocturnal and benthic lifestyles.</title>
        <authorList>
            <person name="Zhang Y."/>
            <person name="Wang D."/>
            <person name="Peng Z."/>
        </authorList>
    </citation>
    <scope>NUCLEOTIDE SEQUENCE</scope>
    <source>
        <strain evidence="7">SWU-2019-XX</strain>
        <tissue evidence="7">Muscle</tissue>
    </source>
</reference>
<keyword evidence="8" id="KW-1185">Reference proteome</keyword>
<keyword evidence="3" id="KW-0677">Repeat</keyword>
<feature type="region of interest" description="Disordered" evidence="5">
    <location>
        <begin position="374"/>
        <end position="407"/>
    </location>
</feature>
<evidence type="ECO:0000256" key="4">
    <source>
        <dbReference type="ARBA" id="ARBA00022803"/>
    </source>
</evidence>
<dbReference type="GO" id="GO:0006626">
    <property type="term" value="P:protein targeting to mitochondrion"/>
    <property type="evidence" value="ECO:0007669"/>
    <property type="project" value="TreeGrafter"/>
</dbReference>
<dbReference type="InterPro" id="IPR051982">
    <property type="entry name" value="CiliaryAsmbly_MitoImport"/>
</dbReference>
<evidence type="ECO:0000313" key="8">
    <source>
        <dbReference type="Proteomes" id="UP000606274"/>
    </source>
</evidence>
<dbReference type="GO" id="GO:0005829">
    <property type="term" value="C:cytosol"/>
    <property type="evidence" value="ECO:0007669"/>
    <property type="project" value="TreeGrafter"/>
</dbReference>
<dbReference type="SMART" id="SM00028">
    <property type="entry name" value="TPR"/>
    <property type="match status" value="5"/>
</dbReference>
<feature type="domain" description="RNA-polymerase II-associated protein 3-like C-terminal" evidence="6">
    <location>
        <begin position="678"/>
        <end position="769"/>
    </location>
</feature>
<feature type="compositionally biased region" description="Low complexity" evidence="5">
    <location>
        <begin position="584"/>
        <end position="595"/>
    </location>
</feature>